<evidence type="ECO:0000256" key="4">
    <source>
        <dbReference type="ARBA" id="ARBA00022692"/>
    </source>
</evidence>
<organism evidence="8 9">
    <name type="scientific">Rheinheimera marina</name>
    <dbReference type="NCBI Taxonomy" id="1774958"/>
    <lineage>
        <taxon>Bacteria</taxon>
        <taxon>Pseudomonadati</taxon>
        <taxon>Pseudomonadota</taxon>
        <taxon>Gammaproteobacteria</taxon>
        <taxon>Chromatiales</taxon>
        <taxon>Chromatiaceae</taxon>
        <taxon>Rheinheimera</taxon>
    </lineage>
</organism>
<dbReference type="RefSeq" id="WP_377335964.1">
    <property type="nucleotide sequence ID" value="NZ_JBHSGB010000017.1"/>
</dbReference>
<dbReference type="EMBL" id="JBHSGB010000017">
    <property type="protein sequence ID" value="MFC4656677.1"/>
    <property type="molecule type" value="Genomic_DNA"/>
</dbReference>
<evidence type="ECO:0000256" key="1">
    <source>
        <dbReference type="ARBA" id="ARBA00004651"/>
    </source>
</evidence>
<feature type="transmembrane region" description="Helical" evidence="7">
    <location>
        <begin position="126"/>
        <end position="148"/>
    </location>
</feature>
<evidence type="ECO:0000256" key="6">
    <source>
        <dbReference type="ARBA" id="ARBA00023136"/>
    </source>
</evidence>
<dbReference type="InterPro" id="IPR002751">
    <property type="entry name" value="CbiM/NikMN"/>
</dbReference>
<comment type="subcellular location">
    <subcellularLocation>
        <location evidence="1">Cell membrane</location>
        <topology evidence="1">Multi-pass membrane protein</topology>
    </subcellularLocation>
</comment>
<sequence length="208" mass="23577">MLLLTALTLLAGVLLWLDKAFWAELKQTNAPWSVYGASCCVLALLWQTDAEVLAPLSVHFLGLTTVLLLFGLRLASLLAALVCALGYWQSGWNLEHSLWLLCCAFWTLWLNSLVVWLVYLYLPRHLFVYVFVAAFLNSALALCVFLLLKALPFWQNYSSLQLTESYLIFIPLAALPEALLNGMAMTLLVVYKPQWVKTFSQRQYLDPN</sequence>
<feature type="transmembrane region" description="Helical" evidence="7">
    <location>
        <begin position="96"/>
        <end position="119"/>
    </location>
</feature>
<evidence type="ECO:0000313" key="9">
    <source>
        <dbReference type="Proteomes" id="UP001595962"/>
    </source>
</evidence>
<feature type="transmembrane region" description="Helical" evidence="7">
    <location>
        <begin position="30"/>
        <end position="48"/>
    </location>
</feature>
<gene>
    <name evidence="8" type="ORF">ACFO3I_16785</name>
</gene>
<dbReference type="Pfam" id="PF01891">
    <property type="entry name" value="CbiM"/>
    <property type="match status" value="1"/>
</dbReference>
<evidence type="ECO:0000256" key="7">
    <source>
        <dbReference type="SAM" id="Phobius"/>
    </source>
</evidence>
<keyword evidence="6 7" id="KW-0472">Membrane</keyword>
<keyword evidence="9" id="KW-1185">Reference proteome</keyword>
<evidence type="ECO:0000313" key="8">
    <source>
        <dbReference type="EMBL" id="MFC4656677.1"/>
    </source>
</evidence>
<name>A0ABV9JR54_9GAMM</name>
<feature type="transmembrane region" description="Helical" evidence="7">
    <location>
        <begin position="168"/>
        <end position="191"/>
    </location>
</feature>
<reference evidence="9" key="1">
    <citation type="journal article" date="2019" name="Int. J. Syst. Evol. Microbiol.">
        <title>The Global Catalogue of Microorganisms (GCM) 10K type strain sequencing project: providing services to taxonomists for standard genome sequencing and annotation.</title>
        <authorList>
            <consortium name="The Broad Institute Genomics Platform"/>
            <consortium name="The Broad Institute Genome Sequencing Center for Infectious Disease"/>
            <person name="Wu L."/>
            <person name="Ma J."/>
        </authorList>
    </citation>
    <scope>NUCLEOTIDE SEQUENCE [LARGE SCALE GENOMIC DNA]</scope>
    <source>
        <strain evidence="9">DT28</strain>
    </source>
</reference>
<protein>
    <submittedName>
        <fullName evidence="8">Energy-coupling factor ABC transporter permease</fullName>
    </submittedName>
</protein>
<keyword evidence="2" id="KW-0813">Transport</keyword>
<evidence type="ECO:0000256" key="2">
    <source>
        <dbReference type="ARBA" id="ARBA00022448"/>
    </source>
</evidence>
<proteinExistence type="predicted"/>
<keyword evidence="5 7" id="KW-1133">Transmembrane helix</keyword>
<evidence type="ECO:0000256" key="5">
    <source>
        <dbReference type="ARBA" id="ARBA00022989"/>
    </source>
</evidence>
<accession>A0ABV9JR54</accession>
<keyword evidence="3" id="KW-1003">Cell membrane</keyword>
<comment type="caution">
    <text evidence="8">The sequence shown here is derived from an EMBL/GenBank/DDBJ whole genome shotgun (WGS) entry which is preliminary data.</text>
</comment>
<feature type="transmembrane region" description="Helical" evidence="7">
    <location>
        <begin position="60"/>
        <end position="90"/>
    </location>
</feature>
<evidence type="ECO:0000256" key="3">
    <source>
        <dbReference type="ARBA" id="ARBA00022475"/>
    </source>
</evidence>
<dbReference type="Proteomes" id="UP001595962">
    <property type="component" value="Unassembled WGS sequence"/>
</dbReference>
<keyword evidence="4 7" id="KW-0812">Transmembrane</keyword>